<gene>
    <name evidence="11" type="ORF">ACFOW1_16495</name>
</gene>
<proteinExistence type="inferred from homology"/>
<keyword evidence="5 7" id="KW-0378">Hydrolase</keyword>
<dbReference type="Pfam" id="PF03572">
    <property type="entry name" value="Peptidase_S41"/>
    <property type="match status" value="1"/>
</dbReference>
<dbReference type="Proteomes" id="UP001595906">
    <property type="component" value="Unassembled WGS sequence"/>
</dbReference>
<evidence type="ECO:0000313" key="11">
    <source>
        <dbReference type="EMBL" id="MFC4233502.1"/>
    </source>
</evidence>
<feature type="domain" description="Tail specific protease" evidence="9">
    <location>
        <begin position="886"/>
        <end position="1040"/>
    </location>
</feature>
<evidence type="ECO:0000256" key="7">
    <source>
        <dbReference type="PIRNR" id="PIRNR036421"/>
    </source>
</evidence>
<comment type="caution">
    <text evidence="11">The sequence shown here is derived from an EMBL/GenBank/DDBJ whole genome shotgun (WGS) entry which is preliminary data.</text>
</comment>
<feature type="chain" id="PRO_5047106685" description="Tricorn protease homolog" evidence="8">
    <location>
        <begin position="21"/>
        <end position="1067"/>
    </location>
</feature>
<evidence type="ECO:0000256" key="3">
    <source>
        <dbReference type="ARBA" id="ARBA00022490"/>
    </source>
</evidence>
<dbReference type="InterPro" id="IPR011659">
    <property type="entry name" value="WD40"/>
</dbReference>
<keyword evidence="12" id="KW-1185">Reference proteome</keyword>
<dbReference type="Pfam" id="PF07676">
    <property type="entry name" value="PD40"/>
    <property type="match status" value="2"/>
</dbReference>
<dbReference type="Gene3D" id="2.30.42.10">
    <property type="match status" value="1"/>
</dbReference>
<organism evidence="11 12">
    <name type="scientific">Parasediminibacterium paludis</name>
    <dbReference type="NCBI Taxonomy" id="908966"/>
    <lineage>
        <taxon>Bacteria</taxon>
        <taxon>Pseudomonadati</taxon>
        <taxon>Bacteroidota</taxon>
        <taxon>Chitinophagia</taxon>
        <taxon>Chitinophagales</taxon>
        <taxon>Chitinophagaceae</taxon>
        <taxon>Parasediminibacterium</taxon>
    </lineage>
</organism>
<evidence type="ECO:0000256" key="2">
    <source>
        <dbReference type="ARBA" id="ARBA00008524"/>
    </source>
</evidence>
<dbReference type="Pfam" id="PF26549">
    <property type="entry name" value="Tricorn_N"/>
    <property type="match status" value="1"/>
</dbReference>
<comment type="subcellular location">
    <subcellularLocation>
        <location evidence="1 7">Cytoplasm</location>
    </subcellularLocation>
</comment>
<dbReference type="InterPro" id="IPR012393">
    <property type="entry name" value="Tricorn_protease"/>
</dbReference>
<reference evidence="12" key="1">
    <citation type="journal article" date="2019" name="Int. J. Syst. Evol. Microbiol.">
        <title>The Global Catalogue of Microorganisms (GCM) 10K type strain sequencing project: providing services to taxonomists for standard genome sequencing and annotation.</title>
        <authorList>
            <consortium name="The Broad Institute Genomics Platform"/>
            <consortium name="The Broad Institute Genome Sequencing Center for Infectious Disease"/>
            <person name="Wu L."/>
            <person name="Ma J."/>
        </authorList>
    </citation>
    <scope>NUCLEOTIDE SEQUENCE [LARGE SCALE GENOMIC DNA]</scope>
    <source>
        <strain evidence="12">CECT 8010</strain>
    </source>
</reference>
<dbReference type="SUPFAM" id="SSF50156">
    <property type="entry name" value="PDZ domain-like"/>
    <property type="match status" value="1"/>
</dbReference>
<comment type="similarity">
    <text evidence="2 7">Belongs to the peptidase S41B family.</text>
</comment>
<dbReference type="Gene3D" id="2.120.10.30">
    <property type="entry name" value="TolB, C-terminal domain"/>
    <property type="match status" value="1"/>
</dbReference>
<dbReference type="EC" id="3.4.21.-" evidence="7"/>
<dbReference type="Gene3D" id="3.30.750.44">
    <property type="match status" value="1"/>
</dbReference>
<evidence type="ECO:0000259" key="10">
    <source>
        <dbReference type="Pfam" id="PF14684"/>
    </source>
</evidence>
<dbReference type="RefSeq" id="WP_379015809.1">
    <property type="nucleotide sequence ID" value="NZ_JBHSDC010000031.1"/>
</dbReference>
<evidence type="ECO:0000259" key="9">
    <source>
        <dbReference type="Pfam" id="PF03572"/>
    </source>
</evidence>
<dbReference type="PANTHER" id="PTHR43253:SF1">
    <property type="entry name" value="TRICORN PROTEASE HOMOLOG 2-RELATED"/>
    <property type="match status" value="1"/>
</dbReference>
<evidence type="ECO:0000256" key="4">
    <source>
        <dbReference type="ARBA" id="ARBA00022670"/>
    </source>
</evidence>
<dbReference type="InterPro" id="IPR028204">
    <property type="entry name" value="Tricorn_C1"/>
</dbReference>
<protein>
    <recommendedName>
        <fullName evidence="7">Tricorn protease homolog</fullName>
        <ecNumber evidence="7">3.4.21.-</ecNumber>
    </recommendedName>
</protein>
<accession>A0ABV8PZU3</accession>
<feature type="domain" description="Tricorn protease C1" evidence="10">
    <location>
        <begin position="695"/>
        <end position="752"/>
    </location>
</feature>
<keyword evidence="4 7" id="KW-0645">Protease</keyword>
<evidence type="ECO:0000256" key="5">
    <source>
        <dbReference type="ARBA" id="ARBA00022801"/>
    </source>
</evidence>
<dbReference type="SUPFAM" id="SSF69304">
    <property type="entry name" value="Tricorn protease N-terminal domain"/>
    <property type="match status" value="1"/>
</dbReference>
<dbReference type="Gene3D" id="3.90.226.10">
    <property type="entry name" value="2-enoyl-CoA Hydratase, Chain A, domain 1"/>
    <property type="match status" value="1"/>
</dbReference>
<comment type="function">
    <text evidence="7">Degrades oligopeptides.</text>
</comment>
<dbReference type="InterPro" id="IPR011042">
    <property type="entry name" value="6-blade_b-propeller_TolB-like"/>
</dbReference>
<dbReference type="Pfam" id="PF14684">
    <property type="entry name" value="Tricorn_C1"/>
    <property type="match status" value="1"/>
</dbReference>
<dbReference type="PANTHER" id="PTHR43253">
    <property type="entry name" value="TRICORN PROTEASE HOMOLOG 2-RELATED"/>
    <property type="match status" value="1"/>
</dbReference>
<keyword evidence="8" id="KW-0732">Signal</keyword>
<dbReference type="InterPro" id="IPR029045">
    <property type="entry name" value="ClpP/crotonase-like_dom_sf"/>
</dbReference>
<evidence type="ECO:0000256" key="6">
    <source>
        <dbReference type="ARBA" id="ARBA00022825"/>
    </source>
</evidence>
<dbReference type="InterPro" id="IPR036034">
    <property type="entry name" value="PDZ_sf"/>
</dbReference>
<dbReference type="PIRSF" id="PIRSF036421">
    <property type="entry name" value="Tricorn_protease"/>
    <property type="match status" value="1"/>
</dbReference>
<dbReference type="InterPro" id="IPR005151">
    <property type="entry name" value="Tail-specific_protease"/>
</dbReference>
<feature type="signal peptide" evidence="8">
    <location>
        <begin position="1"/>
        <end position="20"/>
    </location>
</feature>
<keyword evidence="6 7" id="KW-0720">Serine protease</keyword>
<sequence>MNKVVTICLLLVISVLFANAQATPSWLRYSTISPDGKTIVFTYKGDLYKVPANGGNAMPLTFHEAHDFMPVFSHDGKTIAFASDRFGNFDIFTIPLEGGEAKRITYYSANEYPYTFTNDDKQIVFGSVRMDVASNRTFPTGSQPELYQVSATGGKVSQLLSMPAEDVKFSKDGTKLLYHDKKGGENPWRKHLTSAIARDIWVWDIGSNTHKKITSFNGEDRTPIFTDNDKAMYYLSEESGSFNVHKQALDITAKSQQITSFKKHPVRFLSSSIDGTLCFGYDGDIYTLKPNITPQKLAIDIAVDTKSNNDKVLAVTGGARDMAISPNGKEAAFIFRGEVFVTSIESGITKRITNTPQQERNVSFSPDGKTLLYASEKDNAWEILETKKVKEDEPYFYASTILKETPIISNANENYQPSYSPDGKEVAFIENRMTLKVFNKATKQTRTILTDKELFSMRDNDQYFQWSPDGKWFLFDYSVPGIASSEVGLVAADGKDKVVNLTQSGFSDVGAKWILGGKAMLWESNRDGLKSVAQSGGAQSDVYAMFFTQDAYDKYKLTKDDASLLKEIEDSKAKTDTTKKAKRDSVVFDWDGLQERKVKLTIHSSSLADALISKDGETLYYLAKFEKGYNLWTTNLRTKETKMLLPLNSQSGSMVWDKEQKFIYLSSDGSITKINPETGKQDMVHINGEMTIDLAAERAYMFEHVWRRTKKTFYTASFHGVNWDSYKADYEKYLPHIGNNYEFSEMLSELLGELNVSHSGSSYNSFIANADATASLGAFYDWNYTGNGLKVEEIIKDGPLDKATLNLKAGIIIEAIDGITITNDKDFAQLLNRKAGKNTLLSIIDNGVKKDITIKPISIGEENGLLYKRWVKRNADEVDKMSGGQLGYVHIPGMNDGAYRDTYEDVMGKYAGKKGIVIDTRFNGGGDLVADLAMFLSGKKFLDYSTDTRSNGYEPNFRWTKPSISIANEANYSDGHCYAYTYQALQIGKLVGMPVPGTCTFAGWESLQDNSIRWGVPPLGVKMMNGQYLENHQTEPDIKVRNDYEIVVKGEDQQLEAAVNALLKDLK</sequence>
<keyword evidence="3 7" id="KW-0963">Cytoplasm</keyword>
<name>A0ABV8PZU3_9BACT</name>
<dbReference type="CDD" id="cd07562">
    <property type="entry name" value="Peptidase_S41_TRI"/>
    <property type="match status" value="1"/>
</dbReference>
<dbReference type="EMBL" id="JBHSDC010000031">
    <property type="protein sequence ID" value="MFC4233502.1"/>
    <property type="molecule type" value="Genomic_DNA"/>
</dbReference>
<evidence type="ECO:0000256" key="8">
    <source>
        <dbReference type="SAM" id="SignalP"/>
    </source>
</evidence>
<dbReference type="SUPFAM" id="SSF52096">
    <property type="entry name" value="ClpP/crotonase"/>
    <property type="match status" value="1"/>
</dbReference>
<evidence type="ECO:0000256" key="1">
    <source>
        <dbReference type="ARBA" id="ARBA00004496"/>
    </source>
</evidence>
<dbReference type="Gene3D" id="2.120.10.60">
    <property type="entry name" value="Tricorn protease N-terminal domain"/>
    <property type="match status" value="2"/>
</dbReference>
<evidence type="ECO:0000313" key="12">
    <source>
        <dbReference type="Proteomes" id="UP001595906"/>
    </source>
</evidence>
<dbReference type="SUPFAM" id="SSF69322">
    <property type="entry name" value="Tricorn protease domain 2"/>
    <property type="match status" value="1"/>
</dbReference>